<dbReference type="Gene3D" id="3.20.20.450">
    <property type="entry name" value="EAL domain"/>
    <property type="match status" value="1"/>
</dbReference>
<dbReference type="SUPFAM" id="SSF55073">
    <property type="entry name" value="Nucleotide cyclase"/>
    <property type="match status" value="1"/>
</dbReference>
<dbReference type="NCBIfam" id="TIGR00254">
    <property type="entry name" value="GGDEF"/>
    <property type="match status" value="1"/>
</dbReference>
<name>A0A6L7G8S0_9RHOB</name>
<proteinExistence type="predicted"/>
<dbReference type="InterPro" id="IPR052155">
    <property type="entry name" value="Biofilm_reg_signaling"/>
</dbReference>
<protein>
    <submittedName>
        <fullName evidence="4">EAL domain-containing protein</fullName>
    </submittedName>
</protein>
<sequence>MFTTFGIFRVGTISSRGPMPGHFQILTGLPRARRLRYYAIRLGGLLCLAVGLCALTLSLVHWATGRTDLATSDWLRRSIANELDQVQAQILHEQASITPWDDAYAAVARPENTDWLDNNLLEWPHDYFDYQEVFLLAPGPRLIRGWSDAGAVLAPLSAARRALLAPFAARLRARPADDFAAGLTEIALLEGAPVVISLRPILPESRDVLPSDRDDAVLHVAIYNLARDFLPKIEASRPGVTTRILPAGAPHGPAALPLQNANGQALAYVTWNAPRPGDRVFHDILPILLGFMAAGLILVGVAGWLILRARQRERADMARIETMARHDSLTGLWNRSGFASSVDALLRAAPEQEVAMLYIDLDRFKLANDTYGHHVGDELLRQVSRRLTQTAPGARIARLGGDEFIIFLPDASDPQAVAQQGEQLLRALQPAFEVKGHSLRLGASLGYACDRAAIGREELVRRADAALYAAKAGGRNRAEPYDPRLDREISFRKRLEQDLRAALEAGGEGLELYFQPVYATRDRSLVSVEGLIRWTHERRGRLPPSLFVPLAEESDLIVELGRYVLREGCRAARRWPGVRIALNVSVRELNQPGYADGVRAVLAETGLEPHRLELEITETLLAESQDPSFQTLHELRALGVSLALDDFGVGFSNFVRLRAMKVDRIKIDRSFVSGLLLRPEDLAVVRSMIELARAFGLQSTAEGVETEDQARILTELGCTDMQGFLFCAPQPAGDPFPAQAPNRSRT</sequence>
<dbReference type="AlphaFoldDB" id="A0A6L7G8S0"/>
<evidence type="ECO:0000313" key="4">
    <source>
        <dbReference type="EMBL" id="MXN19957.1"/>
    </source>
</evidence>
<reference evidence="4 5" key="1">
    <citation type="submission" date="2019-12" db="EMBL/GenBank/DDBJ databases">
        <authorList>
            <person name="Li M."/>
        </authorList>
    </citation>
    <scope>NUCLEOTIDE SEQUENCE [LARGE SCALE GENOMIC DNA]</scope>
    <source>
        <strain evidence="4 5">GBMRC 2024</strain>
    </source>
</reference>
<dbReference type="EMBL" id="WUMU01000022">
    <property type="protein sequence ID" value="MXN19957.1"/>
    <property type="molecule type" value="Genomic_DNA"/>
</dbReference>
<dbReference type="InterPro" id="IPR007892">
    <property type="entry name" value="CHASE4"/>
</dbReference>
<organism evidence="4 5">
    <name type="scientific">Pseudooceanicola albus</name>
    <dbReference type="NCBI Taxonomy" id="2692189"/>
    <lineage>
        <taxon>Bacteria</taxon>
        <taxon>Pseudomonadati</taxon>
        <taxon>Pseudomonadota</taxon>
        <taxon>Alphaproteobacteria</taxon>
        <taxon>Rhodobacterales</taxon>
        <taxon>Paracoccaceae</taxon>
        <taxon>Pseudooceanicola</taxon>
    </lineage>
</organism>
<evidence type="ECO:0000259" key="3">
    <source>
        <dbReference type="PROSITE" id="PS50887"/>
    </source>
</evidence>
<dbReference type="Pfam" id="PF05228">
    <property type="entry name" value="CHASE4"/>
    <property type="match status" value="1"/>
</dbReference>
<dbReference type="PROSITE" id="PS50883">
    <property type="entry name" value="EAL"/>
    <property type="match status" value="1"/>
</dbReference>
<evidence type="ECO:0000256" key="1">
    <source>
        <dbReference type="SAM" id="Phobius"/>
    </source>
</evidence>
<dbReference type="Pfam" id="PF00990">
    <property type="entry name" value="GGDEF"/>
    <property type="match status" value="1"/>
</dbReference>
<comment type="caution">
    <text evidence="4">The sequence shown here is derived from an EMBL/GenBank/DDBJ whole genome shotgun (WGS) entry which is preliminary data.</text>
</comment>
<dbReference type="SMART" id="SM00052">
    <property type="entry name" value="EAL"/>
    <property type="match status" value="1"/>
</dbReference>
<dbReference type="Gene3D" id="3.30.70.270">
    <property type="match status" value="1"/>
</dbReference>
<dbReference type="SMART" id="SM00267">
    <property type="entry name" value="GGDEF"/>
    <property type="match status" value="1"/>
</dbReference>
<feature type="domain" description="GGDEF" evidence="3">
    <location>
        <begin position="352"/>
        <end position="483"/>
    </location>
</feature>
<dbReference type="InterPro" id="IPR035919">
    <property type="entry name" value="EAL_sf"/>
</dbReference>
<feature type="domain" description="EAL" evidence="2">
    <location>
        <begin position="492"/>
        <end position="743"/>
    </location>
</feature>
<keyword evidence="1" id="KW-1133">Transmembrane helix</keyword>
<dbReference type="Pfam" id="PF00563">
    <property type="entry name" value="EAL"/>
    <property type="match status" value="1"/>
</dbReference>
<dbReference type="SUPFAM" id="SSF141868">
    <property type="entry name" value="EAL domain-like"/>
    <property type="match status" value="1"/>
</dbReference>
<accession>A0A6L7G8S0</accession>
<keyword evidence="1" id="KW-0812">Transmembrane</keyword>
<evidence type="ECO:0000313" key="5">
    <source>
        <dbReference type="Proteomes" id="UP000477911"/>
    </source>
</evidence>
<dbReference type="InterPro" id="IPR001633">
    <property type="entry name" value="EAL_dom"/>
</dbReference>
<dbReference type="CDD" id="cd01948">
    <property type="entry name" value="EAL"/>
    <property type="match status" value="1"/>
</dbReference>
<dbReference type="InterPro" id="IPR029787">
    <property type="entry name" value="Nucleotide_cyclase"/>
</dbReference>
<dbReference type="InterPro" id="IPR000160">
    <property type="entry name" value="GGDEF_dom"/>
</dbReference>
<feature type="transmembrane region" description="Helical" evidence="1">
    <location>
        <begin position="38"/>
        <end position="63"/>
    </location>
</feature>
<dbReference type="CDD" id="cd01949">
    <property type="entry name" value="GGDEF"/>
    <property type="match status" value="1"/>
</dbReference>
<dbReference type="PANTHER" id="PTHR44757:SF2">
    <property type="entry name" value="BIOFILM ARCHITECTURE MAINTENANCE PROTEIN MBAA"/>
    <property type="match status" value="1"/>
</dbReference>
<dbReference type="Proteomes" id="UP000477911">
    <property type="component" value="Unassembled WGS sequence"/>
</dbReference>
<feature type="transmembrane region" description="Helical" evidence="1">
    <location>
        <begin position="284"/>
        <end position="307"/>
    </location>
</feature>
<dbReference type="PROSITE" id="PS50887">
    <property type="entry name" value="GGDEF"/>
    <property type="match status" value="1"/>
</dbReference>
<dbReference type="InterPro" id="IPR043128">
    <property type="entry name" value="Rev_trsase/Diguanyl_cyclase"/>
</dbReference>
<keyword evidence="1" id="KW-0472">Membrane</keyword>
<gene>
    <name evidence="4" type="ORF">GR170_19150</name>
</gene>
<dbReference type="PANTHER" id="PTHR44757">
    <property type="entry name" value="DIGUANYLATE CYCLASE DGCP"/>
    <property type="match status" value="1"/>
</dbReference>
<keyword evidence="5" id="KW-1185">Reference proteome</keyword>
<evidence type="ECO:0000259" key="2">
    <source>
        <dbReference type="PROSITE" id="PS50883"/>
    </source>
</evidence>